<dbReference type="Proteomes" id="UP000332933">
    <property type="component" value="Unassembled WGS sequence"/>
</dbReference>
<feature type="region of interest" description="Disordered" evidence="1">
    <location>
        <begin position="183"/>
        <end position="211"/>
    </location>
</feature>
<evidence type="ECO:0000313" key="2">
    <source>
        <dbReference type="EMBL" id="KAF0697068.1"/>
    </source>
</evidence>
<keyword evidence="4" id="KW-1185">Reference proteome</keyword>
<dbReference type="EMBL" id="CAADRA010005366">
    <property type="protein sequence ID" value="VFT89069.1"/>
    <property type="molecule type" value="Genomic_DNA"/>
</dbReference>
<evidence type="ECO:0000256" key="1">
    <source>
        <dbReference type="SAM" id="MobiDB-lite"/>
    </source>
</evidence>
<dbReference type="AlphaFoldDB" id="A0A485KWZ8"/>
<reference evidence="2" key="2">
    <citation type="submission" date="2019-06" db="EMBL/GenBank/DDBJ databases">
        <title>Genomics analysis of Aphanomyces spp. identifies a new class of oomycete effector associated with host adaptation.</title>
        <authorList>
            <person name="Gaulin E."/>
        </authorList>
    </citation>
    <scope>NUCLEOTIDE SEQUENCE</scope>
    <source>
        <strain evidence="2">CBS 578.67</strain>
    </source>
</reference>
<name>A0A485KWZ8_9STRA</name>
<sequence length="211" mass="23849">MMMFSPPAAAAPVMRHLRRRREDDFEFGHASHAQAYHAQQLQQASTFGNPTKRFKTEQPMRYMQPQSFQHSYTAPEDTTPSVWYDAADVSSPDSDEMDVSCDVDMDEFDDDAELSVHAESRIVQYKHQGQQLSTEFSSFGIVDGAQTFTSHPLSSSCTSRIEEIFDDEPVPSNAIVVYRPLPPASSWKTEPESDSDSEHPIEYDDGLMEID</sequence>
<reference evidence="3 4" key="1">
    <citation type="submission" date="2019-03" db="EMBL/GenBank/DDBJ databases">
        <authorList>
            <person name="Gaulin E."/>
            <person name="Dumas B."/>
        </authorList>
    </citation>
    <scope>NUCLEOTIDE SEQUENCE [LARGE SCALE GENOMIC DNA]</scope>
    <source>
        <strain evidence="3">CBS 568.67</strain>
    </source>
</reference>
<evidence type="ECO:0000313" key="3">
    <source>
        <dbReference type="EMBL" id="VFT89069.1"/>
    </source>
</evidence>
<protein>
    <submittedName>
        <fullName evidence="3">Aste57867_12215 protein</fullName>
    </submittedName>
</protein>
<evidence type="ECO:0000313" key="4">
    <source>
        <dbReference type="Proteomes" id="UP000332933"/>
    </source>
</evidence>
<accession>A0A485KWZ8</accession>
<dbReference type="EMBL" id="VJMH01005345">
    <property type="protein sequence ID" value="KAF0697068.1"/>
    <property type="molecule type" value="Genomic_DNA"/>
</dbReference>
<dbReference type="OrthoDB" id="10631862at2759"/>
<organism evidence="3 4">
    <name type="scientific">Aphanomyces stellatus</name>
    <dbReference type="NCBI Taxonomy" id="120398"/>
    <lineage>
        <taxon>Eukaryota</taxon>
        <taxon>Sar</taxon>
        <taxon>Stramenopiles</taxon>
        <taxon>Oomycota</taxon>
        <taxon>Saprolegniomycetes</taxon>
        <taxon>Saprolegniales</taxon>
        <taxon>Verrucalvaceae</taxon>
        <taxon>Aphanomyces</taxon>
    </lineage>
</organism>
<gene>
    <name evidence="3" type="primary">Aste57867_12215</name>
    <name evidence="2" type="ORF">As57867_012170</name>
    <name evidence="3" type="ORF">ASTE57867_12215</name>
</gene>
<proteinExistence type="predicted"/>